<dbReference type="Proteomes" id="UP001164929">
    <property type="component" value="Chromosome 3"/>
</dbReference>
<gene>
    <name evidence="6" type="ORF">NC653_009049</name>
</gene>
<dbReference type="PRINTS" id="PR00942">
    <property type="entry name" value="CUATPASEI"/>
</dbReference>
<dbReference type="EMBL" id="JAQIZT010000003">
    <property type="protein sequence ID" value="KAJ7004041.1"/>
    <property type="molecule type" value="Genomic_DNA"/>
</dbReference>
<dbReference type="PANTHER" id="PTHR46594:SF4">
    <property type="entry name" value="P-TYPE CATION-TRANSPORTING ATPASE"/>
    <property type="match status" value="1"/>
</dbReference>
<dbReference type="Gene3D" id="3.30.70.100">
    <property type="match status" value="3"/>
</dbReference>
<dbReference type="Pfam" id="PF00403">
    <property type="entry name" value="HMA"/>
    <property type="match status" value="3"/>
</dbReference>
<evidence type="ECO:0000256" key="2">
    <source>
        <dbReference type="ARBA" id="ARBA00022723"/>
    </source>
</evidence>
<feature type="transmembrane region" description="Helical" evidence="4">
    <location>
        <begin position="330"/>
        <end position="348"/>
    </location>
</feature>
<evidence type="ECO:0000256" key="4">
    <source>
        <dbReference type="SAM" id="Phobius"/>
    </source>
</evidence>
<name>A0AAD6W9S0_9ROSI</name>
<dbReference type="NCBIfam" id="TIGR00003">
    <property type="entry name" value="copper ion binding protein"/>
    <property type="match status" value="1"/>
</dbReference>
<dbReference type="AlphaFoldDB" id="A0AAD6W9S0"/>
<organism evidence="6 7">
    <name type="scientific">Populus alba x Populus x berolinensis</name>
    <dbReference type="NCBI Taxonomy" id="444605"/>
    <lineage>
        <taxon>Eukaryota</taxon>
        <taxon>Viridiplantae</taxon>
        <taxon>Streptophyta</taxon>
        <taxon>Embryophyta</taxon>
        <taxon>Tracheophyta</taxon>
        <taxon>Spermatophyta</taxon>
        <taxon>Magnoliopsida</taxon>
        <taxon>eudicotyledons</taxon>
        <taxon>Gunneridae</taxon>
        <taxon>Pentapetalae</taxon>
        <taxon>rosids</taxon>
        <taxon>fabids</taxon>
        <taxon>Malpighiales</taxon>
        <taxon>Salicaceae</taxon>
        <taxon>Saliceae</taxon>
        <taxon>Populus</taxon>
    </lineage>
</organism>
<evidence type="ECO:0000259" key="5">
    <source>
        <dbReference type="PROSITE" id="PS50846"/>
    </source>
</evidence>
<evidence type="ECO:0000313" key="6">
    <source>
        <dbReference type="EMBL" id="KAJ7004041.1"/>
    </source>
</evidence>
<proteinExistence type="inferred from homology"/>
<dbReference type="PROSITE" id="PS01047">
    <property type="entry name" value="HMA_1"/>
    <property type="match status" value="1"/>
</dbReference>
<dbReference type="InterPro" id="IPR006121">
    <property type="entry name" value="HMA_dom"/>
</dbReference>
<evidence type="ECO:0000313" key="7">
    <source>
        <dbReference type="Proteomes" id="UP001164929"/>
    </source>
</evidence>
<keyword evidence="3" id="KW-0186">Copper</keyword>
<dbReference type="PANTHER" id="PTHR46594">
    <property type="entry name" value="P-TYPE CATION-TRANSPORTING ATPASE"/>
    <property type="match status" value="1"/>
</dbReference>
<sequence length="401" mass="44480">MAAMFLKLTCLRRENCGDLLARPRYPSMPKNPKGVAVDVKGTEVKAMFSVTGMTCSACAGSVEKAIKRLPGILEAVVDVLNNRAQVLFYPSSLVNEETIRETIEDAGFQATLIEDEINERSSQVCRIQINGIRCTSCCCTAEIVLQAINGVQRIQVALETEEAEVYYDPKILNYNHLLDAMEDIGFQTMLVSAGEDVSKIDLKVDGLGAGHSMQIIENSLQTLPGVQAIEIDPELDKVSISYKPSMTGPRKFIKAIESAGSENFKALVYPQGEEKDTHRQDEIKQYRSTFLWSLVFTIPVFLISMVFMYIPIINCQLDTKVVNMLNVGEVLKWMLSTPVQFIIGRRFYTGSYKALRRGSANMDVLIALGTNAAYFYSVYSVLRAAGSPDFEVPISSRLAQC</sequence>
<evidence type="ECO:0000256" key="3">
    <source>
        <dbReference type="ARBA" id="ARBA00023008"/>
    </source>
</evidence>
<keyword evidence="4" id="KW-0812">Transmembrane</keyword>
<feature type="transmembrane region" description="Helical" evidence="4">
    <location>
        <begin position="360"/>
        <end position="379"/>
    </location>
</feature>
<keyword evidence="4" id="KW-0472">Membrane</keyword>
<dbReference type="PROSITE" id="PS50846">
    <property type="entry name" value="HMA_2"/>
    <property type="match status" value="3"/>
</dbReference>
<dbReference type="InterPro" id="IPR017969">
    <property type="entry name" value="Heavy-metal-associated_CS"/>
</dbReference>
<dbReference type="GO" id="GO:0005507">
    <property type="term" value="F:copper ion binding"/>
    <property type="evidence" value="ECO:0007669"/>
    <property type="project" value="InterPro"/>
</dbReference>
<dbReference type="FunFam" id="3.30.70.100:FF:000001">
    <property type="entry name" value="ATPase copper transporting beta"/>
    <property type="match status" value="1"/>
</dbReference>
<dbReference type="InterPro" id="IPR036163">
    <property type="entry name" value="HMA_dom_sf"/>
</dbReference>
<comment type="caution">
    <text evidence="6">The sequence shown here is derived from an EMBL/GenBank/DDBJ whole genome shotgun (WGS) entry which is preliminary data.</text>
</comment>
<feature type="transmembrane region" description="Helical" evidence="4">
    <location>
        <begin position="289"/>
        <end position="310"/>
    </location>
</feature>
<dbReference type="InterPro" id="IPR006122">
    <property type="entry name" value="HMA_Cu_ion-bd"/>
</dbReference>
<keyword evidence="2" id="KW-0479">Metal-binding</keyword>
<feature type="domain" description="HMA" evidence="5">
    <location>
        <begin position="198"/>
        <end position="264"/>
    </location>
</feature>
<comment type="similarity">
    <text evidence="1">Belongs to the cation transport ATPase (P-type) (TC 3.A.3) family. Type IB subfamily.</text>
</comment>
<dbReference type="SUPFAM" id="SSF55008">
    <property type="entry name" value="HMA, heavy metal-associated domain"/>
    <property type="match status" value="3"/>
</dbReference>
<dbReference type="CDD" id="cd00371">
    <property type="entry name" value="HMA"/>
    <property type="match status" value="2"/>
</dbReference>
<dbReference type="FunFam" id="3.30.70.100:FF:000033">
    <property type="entry name" value="Copper-transporting ATPase HMA5"/>
    <property type="match status" value="1"/>
</dbReference>
<protein>
    <submittedName>
        <fullName evidence="6">Heavy metal atpase 5</fullName>
    </submittedName>
</protein>
<reference evidence="6" key="1">
    <citation type="journal article" date="2023" name="Mol. Ecol. Resour.">
        <title>Chromosome-level genome assembly of a triploid poplar Populus alba 'Berolinensis'.</title>
        <authorList>
            <person name="Chen S."/>
            <person name="Yu Y."/>
            <person name="Wang X."/>
            <person name="Wang S."/>
            <person name="Zhang T."/>
            <person name="Zhou Y."/>
            <person name="He R."/>
            <person name="Meng N."/>
            <person name="Wang Y."/>
            <person name="Liu W."/>
            <person name="Liu Z."/>
            <person name="Liu J."/>
            <person name="Guo Q."/>
            <person name="Huang H."/>
            <person name="Sederoff R.R."/>
            <person name="Wang G."/>
            <person name="Qu G."/>
            <person name="Chen S."/>
        </authorList>
    </citation>
    <scope>NUCLEOTIDE SEQUENCE</scope>
    <source>
        <strain evidence="6">SC-2020</strain>
    </source>
</reference>
<accession>A0AAD6W9S0</accession>
<feature type="domain" description="HMA" evidence="5">
    <location>
        <begin position="44"/>
        <end position="111"/>
    </location>
</feature>
<keyword evidence="7" id="KW-1185">Reference proteome</keyword>
<evidence type="ECO:0000256" key="1">
    <source>
        <dbReference type="ARBA" id="ARBA00006024"/>
    </source>
</evidence>
<feature type="domain" description="HMA" evidence="5">
    <location>
        <begin position="123"/>
        <end position="189"/>
    </location>
</feature>
<keyword evidence="4" id="KW-1133">Transmembrane helix</keyword>